<evidence type="ECO:0000313" key="2">
    <source>
        <dbReference type="Proteomes" id="UP000593564"/>
    </source>
</evidence>
<dbReference type="EMBL" id="JACBKZ010000005">
    <property type="protein sequence ID" value="KAF5950145.1"/>
    <property type="molecule type" value="Genomic_DNA"/>
</dbReference>
<organism evidence="1 2">
    <name type="scientific">Camellia sinensis</name>
    <name type="common">Tea plant</name>
    <name type="synonym">Thea sinensis</name>
    <dbReference type="NCBI Taxonomy" id="4442"/>
    <lineage>
        <taxon>Eukaryota</taxon>
        <taxon>Viridiplantae</taxon>
        <taxon>Streptophyta</taxon>
        <taxon>Embryophyta</taxon>
        <taxon>Tracheophyta</taxon>
        <taxon>Spermatophyta</taxon>
        <taxon>Magnoliopsida</taxon>
        <taxon>eudicotyledons</taxon>
        <taxon>Gunneridae</taxon>
        <taxon>Pentapetalae</taxon>
        <taxon>asterids</taxon>
        <taxon>Ericales</taxon>
        <taxon>Theaceae</taxon>
        <taxon>Camellia</taxon>
    </lineage>
</organism>
<gene>
    <name evidence="1" type="ORF">HYC85_012138</name>
</gene>
<keyword evidence="2" id="KW-1185">Reference proteome</keyword>
<dbReference type="AlphaFoldDB" id="A0A7J7HBZ3"/>
<proteinExistence type="predicted"/>
<reference evidence="1 2" key="2">
    <citation type="submission" date="2020-07" db="EMBL/GenBank/DDBJ databases">
        <title>Genome assembly of wild tea tree DASZ reveals pedigree and selection history of tea varieties.</title>
        <authorList>
            <person name="Zhang W."/>
        </authorList>
    </citation>
    <scope>NUCLEOTIDE SEQUENCE [LARGE SCALE GENOMIC DNA]</scope>
    <source>
        <strain evidence="2">cv. G240</strain>
        <tissue evidence="1">Leaf</tissue>
    </source>
</reference>
<dbReference type="Proteomes" id="UP000593564">
    <property type="component" value="Unassembled WGS sequence"/>
</dbReference>
<evidence type="ECO:0000313" key="1">
    <source>
        <dbReference type="EMBL" id="KAF5950145.1"/>
    </source>
</evidence>
<sequence length="241" mass="26657">MSRSRYQCLVVGLEIVDHLPSLVVPDLSVQLVWTLPLPRQNPDGDVRSLRSCSPTSVLLCLLHDRLHCLMLWSQGTSLPTISFYKLTSPTQRQTPLPSRLKSWVLLNSDFSIAGQRIFALPNIFRSVLRRTRGQISARAPAAQVHDSPERLVGVFSFLLSITTIPHEFPHIGPNYAGERLEISRITAVCDGGGGGGGLVFAVRKRIEAGLQFVGLIGVSIYDGHARRHPNPMQMITHPLFP</sequence>
<comment type="caution">
    <text evidence="1">The sequence shown here is derived from an EMBL/GenBank/DDBJ whole genome shotgun (WGS) entry which is preliminary data.</text>
</comment>
<accession>A0A7J7HBZ3</accession>
<name>A0A7J7HBZ3_CAMSI</name>
<reference evidence="2" key="1">
    <citation type="journal article" date="2020" name="Nat. Commun.">
        <title>Genome assembly of wild tea tree DASZ reveals pedigree and selection history of tea varieties.</title>
        <authorList>
            <person name="Zhang W."/>
            <person name="Zhang Y."/>
            <person name="Qiu H."/>
            <person name="Guo Y."/>
            <person name="Wan H."/>
            <person name="Zhang X."/>
            <person name="Scossa F."/>
            <person name="Alseekh S."/>
            <person name="Zhang Q."/>
            <person name="Wang P."/>
            <person name="Xu L."/>
            <person name="Schmidt M.H."/>
            <person name="Jia X."/>
            <person name="Li D."/>
            <person name="Zhu A."/>
            <person name="Guo F."/>
            <person name="Chen W."/>
            <person name="Ni D."/>
            <person name="Usadel B."/>
            <person name="Fernie A.R."/>
            <person name="Wen W."/>
        </authorList>
    </citation>
    <scope>NUCLEOTIDE SEQUENCE [LARGE SCALE GENOMIC DNA]</scope>
    <source>
        <strain evidence="2">cv. G240</strain>
    </source>
</reference>
<protein>
    <submittedName>
        <fullName evidence="1">Uncharacterized protein</fullName>
    </submittedName>
</protein>